<dbReference type="CDD" id="cd16031">
    <property type="entry name" value="G6S_like"/>
    <property type="match status" value="1"/>
</dbReference>
<evidence type="ECO:0000256" key="2">
    <source>
        <dbReference type="ARBA" id="ARBA00022729"/>
    </source>
</evidence>
<keyword evidence="3 7" id="KW-0378">Hydrolase</keyword>
<comment type="similarity">
    <text evidence="1">Belongs to the sulfatase family.</text>
</comment>
<keyword evidence="4" id="KW-0325">Glycoprotein</keyword>
<evidence type="ECO:0000313" key="8">
    <source>
        <dbReference type="Proteomes" id="UP000197783"/>
    </source>
</evidence>
<dbReference type="SUPFAM" id="SSF53649">
    <property type="entry name" value="Alkaline phosphatase-like"/>
    <property type="match status" value="1"/>
</dbReference>
<dbReference type="AlphaFoldDB" id="A0A245ZJN7"/>
<evidence type="ECO:0000256" key="1">
    <source>
        <dbReference type="ARBA" id="ARBA00008779"/>
    </source>
</evidence>
<feature type="chain" id="PRO_5012037840" evidence="5">
    <location>
        <begin position="29"/>
        <end position="541"/>
    </location>
</feature>
<keyword evidence="8" id="KW-1185">Reference proteome</keyword>
<comment type="caution">
    <text evidence="7">The sequence shown here is derived from an EMBL/GenBank/DDBJ whole genome shotgun (WGS) entry which is preliminary data.</text>
</comment>
<gene>
    <name evidence="7" type="ORF">SPMU_23690</name>
</gene>
<organism evidence="7 8">
    <name type="scientific">Sphingomonas mucosissima</name>
    <dbReference type="NCBI Taxonomy" id="370959"/>
    <lineage>
        <taxon>Bacteria</taxon>
        <taxon>Pseudomonadati</taxon>
        <taxon>Pseudomonadota</taxon>
        <taxon>Alphaproteobacteria</taxon>
        <taxon>Sphingomonadales</taxon>
        <taxon>Sphingomonadaceae</taxon>
        <taxon>Sphingomonas</taxon>
    </lineage>
</organism>
<evidence type="ECO:0000313" key="7">
    <source>
        <dbReference type="EMBL" id="OWK29947.1"/>
    </source>
</evidence>
<evidence type="ECO:0000256" key="4">
    <source>
        <dbReference type="ARBA" id="ARBA00023180"/>
    </source>
</evidence>
<dbReference type="Gene3D" id="3.40.720.10">
    <property type="entry name" value="Alkaline Phosphatase, subunit A"/>
    <property type="match status" value="1"/>
</dbReference>
<keyword evidence="2 5" id="KW-0732">Signal</keyword>
<feature type="domain" description="Sulfatase N-terminal" evidence="6">
    <location>
        <begin position="48"/>
        <end position="383"/>
    </location>
</feature>
<dbReference type="Pfam" id="PF00884">
    <property type="entry name" value="Sulfatase"/>
    <property type="match status" value="1"/>
</dbReference>
<dbReference type="InterPro" id="IPR024607">
    <property type="entry name" value="Sulfatase_CS"/>
</dbReference>
<proteinExistence type="inferred from homology"/>
<dbReference type="InterPro" id="IPR000917">
    <property type="entry name" value="Sulfatase_N"/>
</dbReference>
<evidence type="ECO:0000256" key="5">
    <source>
        <dbReference type="SAM" id="SignalP"/>
    </source>
</evidence>
<dbReference type="Proteomes" id="UP000197783">
    <property type="component" value="Unassembled WGS sequence"/>
</dbReference>
<dbReference type="GO" id="GO:0004065">
    <property type="term" value="F:arylsulfatase activity"/>
    <property type="evidence" value="ECO:0007669"/>
    <property type="project" value="UniProtKB-EC"/>
</dbReference>
<dbReference type="EC" id="3.1.6.1" evidence="7"/>
<reference evidence="7 8" key="1">
    <citation type="submission" date="2017-03" db="EMBL/GenBank/DDBJ databases">
        <title>Genome sequence of Sphingomonas mucosissima DSM 17494.</title>
        <authorList>
            <person name="Poehlein A."/>
            <person name="Wuebbeler J.H."/>
            <person name="Steinbuechel A."/>
            <person name="Daniel R."/>
        </authorList>
    </citation>
    <scope>NUCLEOTIDE SEQUENCE [LARGE SCALE GENOMIC DNA]</scope>
    <source>
        <strain evidence="7 8">DSM 17494</strain>
    </source>
</reference>
<sequence length="541" mass="61858">MKLRSRSWRNLLSAGVLTLAMVQVPAHARPNGPALVRAANEAPATRRPNIIFILTDDQRYDELGFMNREIRTPVLDRMARDGVHMKNAFVTTSLCSPSRATILTGQYMHDHGIVDNNAGDERGQIYFPQYLKKAGYQTAFFGKWHMGAVNDDPRPGFDRWVSFEGQGVYWPKLPDGSIAQLNVDGRHVPQQGYITDELTDYALDWLKQRDADKPFFLYLSHKALHADFQPATRHKDLYTDTAIEMPATYDETKAPDSDRKPRWVHDQRNSWHGVEFPYHSTLDLKEYKRRYHQTLAAVDESTGKLLDHLRKKRLLDNTVVLFMADNGFMFGEHGLIDKRNAYEESMRVPLIAYGPGVIQRGKAVTDMVANLDIAPTILDLAGVARPPQFSGASFMPQLEGHAPAQPWRTSLIYEYYWEYNYPQTPTTFALRGDRYKLIQYHGVWDTEELYDLQADPKETNNLIATPALQPVLSAMRRQLFEQLKKRNGGHNVNFTERLGEGSTFRRRSGSTAAQFPDRWLRSGEEADLNEATKNEGGRRTH</sequence>
<dbReference type="PROSITE" id="PS00523">
    <property type="entry name" value="SULFATASE_1"/>
    <property type="match status" value="1"/>
</dbReference>
<name>A0A245ZJN7_9SPHN</name>
<dbReference type="EMBL" id="NBBJ01000003">
    <property type="protein sequence ID" value="OWK29947.1"/>
    <property type="molecule type" value="Genomic_DNA"/>
</dbReference>
<dbReference type="PANTHER" id="PTHR43108:SF8">
    <property type="entry name" value="SD21168P"/>
    <property type="match status" value="1"/>
</dbReference>
<protein>
    <submittedName>
        <fullName evidence="7">Arylsulfatase</fullName>
        <ecNumber evidence="7">3.1.6.1</ecNumber>
    </submittedName>
</protein>
<dbReference type="InterPro" id="IPR017850">
    <property type="entry name" value="Alkaline_phosphatase_core_sf"/>
</dbReference>
<dbReference type="PANTHER" id="PTHR43108">
    <property type="entry name" value="N-ACETYLGLUCOSAMINE-6-SULFATASE FAMILY MEMBER"/>
    <property type="match status" value="1"/>
</dbReference>
<feature type="signal peptide" evidence="5">
    <location>
        <begin position="1"/>
        <end position="28"/>
    </location>
</feature>
<dbReference type="RefSeq" id="WP_211275780.1">
    <property type="nucleotide sequence ID" value="NZ_NBBJ01000003.1"/>
</dbReference>
<evidence type="ECO:0000259" key="6">
    <source>
        <dbReference type="Pfam" id="PF00884"/>
    </source>
</evidence>
<accession>A0A245ZJN7</accession>
<evidence type="ECO:0000256" key="3">
    <source>
        <dbReference type="ARBA" id="ARBA00022801"/>
    </source>
</evidence>